<keyword evidence="2" id="KW-1185">Reference proteome</keyword>
<accession>A0A0R0DD77</accession>
<protein>
    <submittedName>
        <fullName evidence="1">Uncharacterized protein</fullName>
    </submittedName>
</protein>
<reference evidence="1 2" key="1">
    <citation type="submission" date="2015-05" db="EMBL/GenBank/DDBJ databases">
        <title>Genome sequencing and analysis of members of genus Stenotrophomonas.</title>
        <authorList>
            <person name="Patil P.P."/>
            <person name="Midha S."/>
            <person name="Patil P.B."/>
        </authorList>
    </citation>
    <scope>NUCLEOTIDE SEQUENCE [LARGE SCALE GENOMIC DNA]</scope>
    <source>
        <strain evidence="1 2">DSM 21508</strain>
    </source>
</reference>
<organism evidence="1 2">
    <name type="scientific">Stenotrophomonas chelatiphaga</name>
    <dbReference type="NCBI Taxonomy" id="517011"/>
    <lineage>
        <taxon>Bacteria</taxon>
        <taxon>Pseudomonadati</taxon>
        <taxon>Pseudomonadota</taxon>
        <taxon>Gammaproteobacteria</taxon>
        <taxon>Lysobacterales</taxon>
        <taxon>Lysobacteraceae</taxon>
        <taxon>Stenotrophomonas</taxon>
    </lineage>
</organism>
<evidence type="ECO:0000313" key="2">
    <source>
        <dbReference type="Proteomes" id="UP000051386"/>
    </source>
</evidence>
<dbReference type="EMBL" id="LDJK01000012">
    <property type="protein sequence ID" value="KRG75918.1"/>
    <property type="molecule type" value="Genomic_DNA"/>
</dbReference>
<evidence type="ECO:0000313" key="1">
    <source>
        <dbReference type="EMBL" id="KRG75918.1"/>
    </source>
</evidence>
<dbReference type="AlphaFoldDB" id="A0A0R0DD77"/>
<dbReference type="RefSeq" id="WP_148049393.1">
    <property type="nucleotide sequence ID" value="NZ_JANUEG010000006.1"/>
</dbReference>
<proteinExistence type="predicted"/>
<name>A0A0R0DD77_9GAMM</name>
<dbReference type="Proteomes" id="UP000051386">
    <property type="component" value="Unassembled WGS sequence"/>
</dbReference>
<gene>
    <name evidence="1" type="ORF">ABB28_04610</name>
</gene>
<sequence>MAQHARFHLVYDGPALAQHQMDVRALAPALLAMGDLVERANELFNGGQAKVCVNVRASFKSGSFGIDLELAQSLWQRALDFANSNPVTGILSIVGLLGIGKTACTGMVQAIVFLRGRGVQRIEPIGNGVVRLFVDEEHLDVEERVLQLLQDYRIRRALEGVITDPLSKEGIDTVAVVDQKAQQVLISIDRTQAAYFKAPNPEEETLQTDEYVTTLQVLTLAFQDGNKWRFTEGGGNTYFAVVLDEGFLSRVHLNQEQFAKDDIIKARIKRIQRLTKDGLKADYEVLEVLEHRSASPKVQLRMNFGGNEERKPPGS</sequence>
<comment type="caution">
    <text evidence="1">The sequence shown here is derived from an EMBL/GenBank/DDBJ whole genome shotgun (WGS) entry which is preliminary data.</text>
</comment>
<dbReference type="PATRIC" id="fig|517011.3.peg.342"/>